<feature type="transmembrane region" description="Helical" evidence="12">
    <location>
        <begin position="2093"/>
        <end position="2113"/>
    </location>
</feature>
<dbReference type="eggNOG" id="KOG0055">
    <property type="taxonomic scope" value="Eukaryota"/>
</dbReference>
<dbReference type="PROSITE" id="PS50929">
    <property type="entry name" value="ABC_TM1F"/>
    <property type="match status" value="4"/>
</dbReference>
<feature type="transmembrane region" description="Helical" evidence="12">
    <location>
        <begin position="1522"/>
        <end position="1545"/>
    </location>
</feature>
<evidence type="ECO:0000256" key="5">
    <source>
        <dbReference type="ARBA" id="ARBA00022737"/>
    </source>
</evidence>
<dbReference type="InterPro" id="IPR017871">
    <property type="entry name" value="ABC_transporter-like_CS"/>
</dbReference>
<feature type="compositionally biased region" description="Low complexity" evidence="11">
    <location>
        <begin position="1874"/>
        <end position="1888"/>
    </location>
</feature>
<dbReference type="Pfam" id="PF00664">
    <property type="entry name" value="ABC_membrane"/>
    <property type="match status" value="4"/>
</dbReference>
<evidence type="ECO:0000313" key="15">
    <source>
        <dbReference type="EnsemblPlants" id="OMERI05G22000.2"/>
    </source>
</evidence>
<comment type="similarity">
    <text evidence="2">Belongs to the ABC transporter superfamily. ABCB family. Multidrug resistance exporter (TC 3.A.1.201) subfamily.</text>
</comment>
<reference evidence="15" key="1">
    <citation type="submission" date="2015-04" db="UniProtKB">
        <authorList>
            <consortium name="EnsemblPlants"/>
        </authorList>
    </citation>
    <scope>IDENTIFICATION</scope>
</reference>
<evidence type="ECO:0000256" key="12">
    <source>
        <dbReference type="SAM" id="Phobius"/>
    </source>
</evidence>
<evidence type="ECO:0000256" key="9">
    <source>
        <dbReference type="ARBA" id="ARBA00023136"/>
    </source>
</evidence>
<dbReference type="GO" id="GO:0005524">
    <property type="term" value="F:ATP binding"/>
    <property type="evidence" value="ECO:0007669"/>
    <property type="project" value="UniProtKB-KW"/>
</dbReference>
<dbReference type="FunFam" id="1.20.1560.10:FF:000360">
    <property type="entry name" value="Os01g0533900 protein"/>
    <property type="match status" value="2"/>
</dbReference>
<feature type="domain" description="ABC transporter" evidence="13">
    <location>
        <begin position="1621"/>
        <end position="1857"/>
    </location>
</feature>
<organism evidence="15">
    <name type="scientific">Oryza meridionalis</name>
    <dbReference type="NCBI Taxonomy" id="40149"/>
    <lineage>
        <taxon>Eukaryota</taxon>
        <taxon>Viridiplantae</taxon>
        <taxon>Streptophyta</taxon>
        <taxon>Embryophyta</taxon>
        <taxon>Tracheophyta</taxon>
        <taxon>Spermatophyta</taxon>
        <taxon>Magnoliopsida</taxon>
        <taxon>Liliopsida</taxon>
        <taxon>Poales</taxon>
        <taxon>Poaceae</taxon>
        <taxon>BOP clade</taxon>
        <taxon>Oryzoideae</taxon>
        <taxon>Oryzeae</taxon>
        <taxon>Oryzinae</taxon>
        <taxon>Oryza</taxon>
    </lineage>
</organism>
<dbReference type="PANTHER" id="PTHR24222">
    <property type="entry name" value="ABC TRANSPORTER B FAMILY"/>
    <property type="match status" value="1"/>
</dbReference>
<keyword evidence="7" id="KW-0067">ATP-binding</keyword>
<accession>A0A0E0DUF2</accession>
<evidence type="ECO:0000256" key="8">
    <source>
        <dbReference type="ARBA" id="ARBA00022989"/>
    </source>
</evidence>
<keyword evidence="10" id="KW-0325">Glycoprotein</keyword>
<evidence type="ECO:0000259" key="13">
    <source>
        <dbReference type="PROSITE" id="PS50893"/>
    </source>
</evidence>
<dbReference type="GO" id="GO:0016887">
    <property type="term" value="F:ATP hydrolysis activity"/>
    <property type="evidence" value="ECO:0007669"/>
    <property type="project" value="InterPro"/>
</dbReference>
<dbReference type="InterPro" id="IPR036640">
    <property type="entry name" value="ABC1_TM_sf"/>
</dbReference>
<evidence type="ECO:0000256" key="10">
    <source>
        <dbReference type="ARBA" id="ARBA00023180"/>
    </source>
</evidence>
<dbReference type="InterPro" id="IPR039421">
    <property type="entry name" value="Type_1_exporter"/>
</dbReference>
<sequence length="2512" mass="271418">MAARGSEGGEEAEVEGKVGLHRLFRYADGVDALLMAAGAAGAAASGAAQPLMNLVFGEVVDAFGSGSRDDVLHRVSRAQVACWMITGERQAARIRGLYLEAVLRQDIAFFEKEMTTGQVVERMSGDTILIQDAIGEKVGKFIQLTATFVGGFVVSFAKGWLLSCVMLSSIPPIIIAGATMSWTISKLSTHGQSKYNEAGNVVEQTIGAIRTVASFNGENRAIALYNKYIHSAYVSAVQESTATGLGFGFIMFMLFCTYGLAAWYGAKLIIDKGYEGGQVVTVWMAFMTGAMSLGEATPCMSAFASGQAAGYRMMQTIERVPAINSSGTDGAVLENIKGDIELRNVYFSYPSRPDQLIFDGFSLHVLNGITMAIVGESGSGKSTVINLVERFYDPQAGEVLIDGVNIKTLRLRWIREKIGLVSQEPLLFATSIRENIVYGREDATTEEIMAATELANAAKFIENLPNGLDTMVGEHGAQLSGGQKQRIAIARAILKNPKILLLDEATSALDMESERVVQEALNRIMQDKTTIVVAHRLSTIKDADIISVVQHGRVVEQGTHTELLKDPNGAYSQLIQLQGATEELHQSGVDYQRSISTVRSVMSISKSRGCNASFKRSLSRGTSLGSTSVHLTTAAGMIVPESMHTEVPSKVLDDNEEHKKVPLCRLISLNKPEIPVLLLGTAAAVVAGVLFPMLGLLISSSIKSFYEPPHQLKKDARFWTLMYVAAGIVSLVSLPMENFLFGVAGGKLVERIRSLSFKRIVHQEVSWFDNPSNASGTIGARLSVDASNIRRLVGDSLALIVRSSVTIIAGFIIAMVANWRLALVATVVLPLGGLQGFFQIKFLEGFSADAKVKYEEATQVAHDAVSSMRTVASFCAENRIMKAYYKKCEAPVRQGIRQGIVSGLGFGISFFVLYSTYALCFYVGAKFMLDGKATFTEIFRVFFALLMATIGVSQTSAMGSDSAKAKASASSIFAMIERESKIDSSSDDGMVLANVAGELELHHVCFSYPSRPDIQIFRNLSLRIPSGKMVALVGESGCGKSTVIALLERFYDPDSGTVTLDGVDIKNLKVGFLRQQMGLVSQEPVLFNDTVRANIAYGKEGDATEEEIVAAARAANAHQFISALPGGYDTCAGERGVQLSGGQKQRVVIARAILKDPRILLLDEATSALDAESERAVQAALESVMVGRTTVVVAHRLSTIRGADVIAVLRDGEVVATGRHEELMAKKDGVYASLVELRMSSERAGDSKPSQNMEEASTARAADGDKRGKEENDRRMAKDGKVAFHDLFKYADSTDVALMLVGTIASLASGMSQVIMTIIFGQMVDAFGKSSQGNILHQVNKAVLYFVYLGIGSGIVCFLQVSCWSVTGERQATRIRSLYLKTILQQDMAFFDKEMTTGQVISSISTDTTLIQGAIGEKVGKFLQLVTTFLGGFVLAFLKGWLLSLVMLSTIPPFIFAAGIVSKMLAKISSEGLSSYSKAGDIVEQTVGSIRTVVSFNGEKKAIGLYNDLIKKAYKGAVKEGFIQGFGMGFLNLIYFSSFGLIVWYGSKLSLSRGYSGADIMNILFGIMIGARSLGDATPCTAAFEEGRIAAYRLFKIIKRKPEIDYDDTSGIVLEDIKGDIELKDVFFSYPSRPEQLIFDGFSMYVSNGTTMAIVGESGSGKSTVINLVERFYDPQAGEVLIDGMNIKSLRLEWIRGKIGLVNQEPILFMTSIKDNILYGKENATLEEIKRAAELANAARFIESMPNGYDTLIGPRGAQLSGGQKQRIAIARAILKNPKILLLDEATSALDLESERIVQDALNQIMVGRTTLVVAHRLSTVRNAHCISVVYKGKIAEQGHHDELVKDPNGAYSQLIQLQEAQQAIDSHLDGPLNKRSQSLKRSLSRNSAGSSPHSLNLPFSLRGATELLEYDGADGENHNLKNDGKLPKKGSMGRLISLNKPEIAILLFGSLAAAIDGAIFPMIGLVLASAVKVFYESPDKREKDATFWGLLCVGMGAIAMISKLANILLFAIAGGKLIKRIRALTFRSIVHQEVSWFDHPQNSSGALGGKLCVDALNVRRLVGDNLALLVQCTATLVCGILIAMIADWKLSLIILFVIPLIGLQGYAQVRFLQGFSQDAKIMYEEASQVATDAVGSIRTVASYCAEKKVMTKYNQKCQASRYQGIRTGIVGGLGFGFSNMMLFMTSALCYYVGAKFVSQGNSTFGDVFKAFFSLVVAMLGVSSTAAMASDSSKAKDSASSIFAILDRKSQIDSSSNEGLTLELVKGDIEFTHISFRYPSRPDVQIFSDFTLSMPFGKTVALVGQSGSGKSTAIALLERFYDPDSGVILLDGVEIKKLEISWLRDQMGLVSQEPVLFNDTIRANIAYGKNEEATEEEIVAAAKAANAHEFISSMPQGYSTSVGERGTQLSGGQKQRIAIARAIVKDPRILLLDEATSALDAESERIVQDALDHVMVGRTTVVVAHRLSTIQGADIIAVLKDGAIVEKGRHEALMGIAGGAYASLVELRHNVT</sequence>
<evidence type="ECO:0000256" key="7">
    <source>
        <dbReference type="ARBA" id="ARBA00022840"/>
    </source>
</evidence>
<keyword evidence="6" id="KW-0547">Nucleotide-binding</keyword>
<evidence type="ECO:0000256" key="1">
    <source>
        <dbReference type="ARBA" id="ARBA00004651"/>
    </source>
</evidence>
<feature type="transmembrane region" description="Helical" evidence="12">
    <location>
        <begin position="1988"/>
        <end position="2013"/>
    </location>
</feature>
<dbReference type="Gene3D" id="1.20.1560.10">
    <property type="entry name" value="ABC transporter type 1, transmembrane domain"/>
    <property type="match status" value="2"/>
</dbReference>
<evidence type="ECO:0000256" key="11">
    <source>
        <dbReference type="SAM" id="MobiDB-lite"/>
    </source>
</evidence>
<dbReference type="SUPFAM" id="SSF52540">
    <property type="entry name" value="P-loop containing nucleoside triphosphate hydrolases"/>
    <property type="match status" value="4"/>
</dbReference>
<evidence type="ECO:0000256" key="3">
    <source>
        <dbReference type="ARBA" id="ARBA00022448"/>
    </source>
</evidence>
<dbReference type="STRING" id="40149.A0A0E0DUF2"/>
<feature type="transmembrane region" description="Helical" evidence="12">
    <location>
        <begin position="937"/>
        <end position="957"/>
    </location>
</feature>
<keyword evidence="9 12" id="KW-0472">Membrane</keyword>
<feature type="transmembrane region" description="Helical" evidence="12">
    <location>
        <begin position="903"/>
        <end position="925"/>
    </location>
</feature>
<evidence type="ECO:0000256" key="2">
    <source>
        <dbReference type="ARBA" id="ARBA00007577"/>
    </source>
</evidence>
<feature type="transmembrane region" description="Helical" evidence="12">
    <location>
        <begin position="676"/>
        <end position="698"/>
    </location>
</feature>
<dbReference type="GO" id="GO:0005886">
    <property type="term" value="C:plasma membrane"/>
    <property type="evidence" value="ECO:0007669"/>
    <property type="project" value="UniProtKB-SubCell"/>
</dbReference>
<comment type="subcellular location">
    <subcellularLocation>
        <location evidence="1">Cell membrane</location>
        <topology evidence="1">Multi-pass membrane protein</topology>
    </subcellularLocation>
</comment>
<keyword evidence="8 12" id="KW-1133">Transmembrane helix</keyword>
<dbReference type="EnsemblPlants" id="OMERI05G22000.2">
    <property type="protein sequence ID" value="OMERI05G22000.2"/>
    <property type="gene ID" value="OMERI05G22000"/>
</dbReference>
<dbReference type="Gene3D" id="3.40.50.300">
    <property type="entry name" value="P-loop containing nucleotide triphosphate hydrolases"/>
    <property type="match status" value="4"/>
</dbReference>
<dbReference type="InterPro" id="IPR003439">
    <property type="entry name" value="ABC_transporter-like_ATP-bd"/>
</dbReference>
<keyword evidence="16" id="KW-1185">Reference proteome</keyword>
<dbReference type="PROSITE" id="PS00211">
    <property type="entry name" value="ABC_TRANSPORTER_1"/>
    <property type="match status" value="4"/>
</dbReference>
<feature type="transmembrane region" description="Helical" evidence="12">
    <location>
        <begin position="2067"/>
        <end position="2087"/>
    </location>
</feature>
<dbReference type="FunFam" id="1.20.1560.10:FF:000025">
    <property type="entry name" value="ABC transporter B family member 9"/>
    <property type="match status" value="1"/>
</dbReference>
<feature type="domain" description="ABC transporter" evidence="13">
    <location>
        <begin position="999"/>
        <end position="1236"/>
    </location>
</feature>
<feature type="domain" description="ABC transmembrane type-1" evidence="14">
    <location>
        <begin position="1948"/>
        <end position="2234"/>
    </location>
</feature>
<dbReference type="GO" id="GO:0140359">
    <property type="term" value="F:ABC-type transporter activity"/>
    <property type="evidence" value="ECO:0007669"/>
    <property type="project" value="InterPro"/>
</dbReference>
<feature type="domain" description="ABC transporter" evidence="13">
    <location>
        <begin position="340"/>
        <end position="576"/>
    </location>
</feature>
<dbReference type="FunFam" id="1.20.1560.10:FF:000044">
    <property type="entry name" value="ABC transporter B family member 9"/>
    <property type="match status" value="1"/>
</dbReference>
<dbReference type="SUPFAM" id="SSF90123">
    <property type="entry name" value="ABC transporter transmembrane region"/>
    <property type="match status" value="4"/>
</dbReference>
<dbReference type="NCBIfam" id="NF010167">
    <property type="entry name" value="PRK13648.1"/>
    <property type="match status" value="4"/>
</dbReference>
<keyword evidence="5" id="KW-0677">Repeat</keyword>
<evidence type="ECO:0000256" key="4">
    <source>
        <dbReference type="ARBA" id="ARBA00022692"/>
    </source>
</evidence>
<dbReference type="InterPro" id="IPR027417">
    <property type="entry name" value="P-loop_NTPase"/>
</dbReference>
<feature type="domain" description="ABC transporter" evidence="13">
    <location>
        <begin position="2269"/>
        <end position="2506"/>
    </location>
</feature>
<feature type="transmembrane region" description="Helical" evidence="12">
    <location>
        <begin position="797"/>
        <end position="817"/>
    </location>
</feature>
<evidence type="ECO:0008006" key="17">
    <source>
        <dbReference type="Google" id="ProtNLM"/>
    </source>
</evidence>
<dbReference type="Pfam" id="PF00005">
    <property type="entry name" value="ABC_tran"/>
    <property type="match status" value="4"/>
</dbReference>
<dbReference type="Gramene" id="OMERI05G22000.2">
    <property type="protein sequence ID" value="OMERI05G22000.2"/>
    <property type="gene ID" value="OMERI05G22000"/>
</dbReference>
<feature type="transmembrane region" description="Helical" evidence="12">
    <location>
        <begin position="718"/>
        <end position="744"/>
    </location>
</feature>
<feature type="compositionally biased region" description="Basic and acidic residues" evidence="11">
    <location>
        <begin position="1262"/>
        <end position="1275"/>
    </location>
</feature>
<feature type="transmembrane region" description="Helical" evidence="12">
    <location>
        <begin position="1343"/>
        <end position="1366"/>
    </location>
</feature>
<dbReference type="CDD" id="cd18577">
    <property type="entry name" value="ABC_6TM_Pgp_ABCB1_D1_like"/>
    <property type="match status" value="2"/>
</dbReference>
<feature type="transmembrane region" description="Helical" evidence="12">
    <location>
        <begin position="1944"/>
        <end position="1968"/>
    </location>
</feature>
<evidence type="ECO:0000256" key="6">
    <source>
        <dbReference type="ARBA" id="ARBA00022741"/>
    </source>
</evidence>
<feature type="transmembrane region" description="Helical" evidence="12">
    <location>
        <begin position="2209"/>
        <end position="2229"/>
    </location>
</feature>
<evidence type="ECO:0000259" key="14">
    <source>
        <dbReference type="PROSITE" id="PS50929"/>
    </source>
</evidence>
<evidence type="ECO:0000313" key="16">
    <source>
        <dbReference type="Proteomes" id="UP000008021"/>
    </source>
</evidence>
<feature type="region of interest" description="Disordered" evidence="11">
    <location>
        <begin position="1241"/>
        <end position="1275"/>
    </location>
</feature>
<dbReference type="InterPro" id="IPR003593">
    <property type="entry name" value="AAA+_ATPase"/>
</dbReference>
<reference evidence="15" key="2">
    <citation type="submission" date="2018-05" db="EMBL/GenBank/DDBJ databases">
        <title>OmerRS3 (Oryza meridionalis Reference Sequence Version 3).</title>
        <authorList>
            <person name="Zhang J."/>
            <person name="Kudrna D."/>
            <person name="Lee S."/>
            <person name="Talag J."/>
            <person name="Welchert J."/>
            <person name="Wing R.A."/>
        </authorList>
    </citation>
    <scope>NUCLEOTIDE SEQUENCE [LARGE SCALE GENOMIC DNA]</scope>
    <source>
        <strain evidence="15">cv. OR44</strain>
    </source>
</reference>
<feature type="transmembrane region" description="Helical" evidence="12">
    <location>
        <begin position="823"/>
        <end position="843"/>
    </location>
</feature>
<dbReference type="FunFam" id="3.40.50.300:FF:000066">
    <property type="entry name" value="ABC transporter B family member 1"/>
    <property type="match status" value="4"/>
</dbReference>
<feature type="transmembrane region" description="Helical" evidence="12">
    <location>
        <begin position="245"/>
        <end position="266"/>
    </location>
</feature>
<feature type="transmembrane region" description="Helical" evidence="12">
    <location>
        <begin position="1296"/>
        <end position="1323"/>
    </location>
</feature>
<feature type="domain" description="ABC transmembrane type-1" evidence="14">
    <location>
        <begin position="36"/>
        <end position="305"/>
    </location>
</feature>
<dbReference type="PANTHER" id="PTHR24222:SF65">
    <property type="entry name" value="ABC TRANSPORTER B FAMILY MEMBER 9"/>
    <property type="match status" value="1"/>
</dbReference>
<dbReference type="PROSITE" id="PS50893">
    <property type="entry name" value="ABC_TRANSPORTER_2"/>
    <property type="match status" value="4"/>
</dbReference>
<feature type="transmembrane region" description="Helical" evidence="12">
    <location>
        <begin position="1422"/>
        <end position="1442"/>
    </location>
</feature>
<protein>
    <recommendedName>
        <fullName evidence="17">MDR-like ABC transporter</fullName>
    </recommendedName>
</protein>
<dbReference type="SMART" id="SM00382">
    <property type="entry name" value="AAA"/>
    <property type="match status" value="4"/>
</dbReference>
<keyword evidence="3" id="KW-0813">Transport</keyword>
<feature type="domain" description="ABC transmembrane type-1" evidence="14">
    <location>
        <begin position="1300"/>
        <end position="1586"/>
    </location>
</feature>
<dbReference type="InterPro" id="IPR011527">
    <property type="entry name" value="ABC1_TM_dom"/>
</dbReference>
<dbReference type="CDD" id="cd18578">
    <property type="entry name" value="ABC_6TM_Pgp_ABCB1_D2_like"/>
    <property type="match status" value="2"/>
</dbReference>
<dbReference type="Proteomes" id="UP000008021">
    <property type="component" value="Chromosome 5"/>
</dbReference>
<feature type="domain" description="ABC transmembrane type-1" evidence="14">
    <location>
        <begin position="678"/>
        <end position="964"/>
    </location>
</feature>
<feature type="region of interest" description="Disordered" evidence="11">
    <location>
        <begin position="1869"/>
        <end position="1896"/>
    </location>
</feature>
<dbReference type="CDD" id="cd03249">
    <property type="entry name" value="ABC_MTABC3_MDL1_MDL2"/>
    <property type="match status" value="4"/>
</dbReference>
<feature type="transmembrane region" description="Helical" evidence="12">
    <location>
        <begin position="2170"/>
        <end position="2194"/>
    </location>
</feature>
<name>A0A0E0DUF2_9ORYZ</name>
<keyword evidence="4 12" id="KW-0812">Transmembrane</keyword>
<proteinExistence type="inferred from homology"/>